<evidence type="ECO:0000256" key="1">
    <source>
        <dbReference type="SAM" id="MobiDB-lite"/>
    </source>
</evidence>
<dbReference type="GO" id="GO:0004808">
    <property type="term" value="F:tRNA (5-methylaminomethyl-2-thiouridylate)(34)-methyltransferase activity"/>
    <property type="evidence" value="ECO:0007669"/>
    <property type="project" value="InterPro"/>
</dbReference>
<dbReference type="Proteomes" id="UP000032544">
    <property type="component" value="Unassembled WGS sequence"/>
</dbReference>
<dbReference type="InterPro" id="IPR047785">
    <property type="entry name" value="tRNA_MNMC2"/>
</dbReference>
<comment type="caution">
    <text evidence="3">The sequence shown here is derived from an EMBL/GenBank/DDBJ whole genome shotgun (WGS) entry which is preliminary data.</text>
</comment>
<feature type="domain" description="MnmC-like methyltransferase" evidence="2">
    <location>
        <begin position="146"/>
        <end position="220"/>
    </location>
</feature>
<dbReference type="PANTHER" id="PTHR39963:SF1">
    <property type="entry name" value="MNMC-LIKE METHYLTRANSFERASE DOMAIN-CONTAINING PROTEIN"/>
    <property type="match status" value="1"/>
</dbReference>
<feature type="region of interest" description="Disordered" evidence="1">
    <location>
        <begin position="202"/>
        <end position="221"/>
    </location>
</feature>
<dbReference type="InterPro" id="IPR008471">
    <property type="entry name" value="MnmC-like_methylTransf"/>
</dbReference>
<keyword evidence="4" id="KW-1185">Reference proteome</keyword>
<proteinExistence type="predicted"/>
<dbReference type="AlphaFoldDB" id="A0A0D8J6A5"/>
<dbReference type="STRING" id="1544798.LH29_18285"/>
<accession>A0A0D8J6A5</accession>
<dbReference type="OrthoDB" id="9786494at2"/>
<dbReference type="NCBIfam" id="NF033855">
    <property type="entry name" value="tRNA_MNMC2"/>
    <property type="match status" value="1"/>
</dbReference>
<dbReference type="PANTHER" id="PTHR39963">
    <property type="entry name" value="SLL0983 PROTEIN"/>
    <property type="match status" value="1"/>
</dbReference>
<dbReference type="GO" id="GO:0016645">
    <property type="term" value="F:oxidoreductase activity, acting on the CH-NH group of donors"/>
    <property type="evidence" value="ECO:0007669"/>
    <property type="project" value="InterPro"/>
</dbReference>
<dbReference type="RefSeq" id="WP_045032776.1">
    <property type="nucleotide sequence ID" value="NZ_JRHC01000005.1"/>
</dbReference>
<evidence type="ECO:0000259" key="2">
    <source>
        <dbReference type="Pfam" id="PF05430"/>
    </source>
</evidence>
<dbReference type="EMBL" id="JRHC01000005">
    <property type="protein sequence ID" value="KJF42500.1"/>
    <property type="molecule type" value="Genomic_DNA"/>
</dbReference>
<dbReference type="PATRIC" id="fig|1544798.3.peg.3826"/>
<evidence type="ECO:0000313" key="3">
    <source>
        <dbReference type="EMBL" id="KJF42500.1"/>
    </source>
</evidence>
<organism evidence="3 4">
    <name type="scientific">Draconibacterium sediminis</name>
    <dbReference type="NCBI Taxonomy" id="1544798"/>
    <lineage>
        <taxon>Bacteria</taxon>
        <taxon>Pseudomonadati</taxon>
        <taxon>Bacteroidota</taxon>
        <taxon>Bacteroidia</taxon>
        <taxon>Marinilabiliales</taxon>
        <taxon>Prolixibacteraceae</taxon>
        <taxon>Draconibacterium</taxon>
    </lineage>
</organism>
<dbReference type="Pfam" id="PF05430">
    <property type="entry name" value="Methyltransf_30"/>
    <property type="match status" value="1"/>
</dbReference>
<reference evidence="3 4" key="1">
    <citation type="submission" date="2014-09" db="EMBL/GenBank/DDBJ databases">
        <title>Draft Genome Sequence of Draconibacterium sp. JN14CK-3.</title>
        <authorList>
            <person name="Dong C."/>
            <person name="Lai Q."/>
            <person name="Shao Z."/>
        </authorList>
    </citation>
    <scope>NUCLEOTIDE SEQUENCE [LARGE SCALE GENOMIC DNA]</scope>
    <source>
        <strain evidence="3 4">JN14CK-3</strain>
    </source>
</reference>
<dbReference type="InterPro" id="IPR029063">
    <property type="entry name" value="SAM-dependent_MTases_sf"/>
</dbReference>
<protein>
    <recommendedName>
        <fullName evidence="2">MnmC-like methyltransferase domain-containing protein</fullName>
    </recommendedName>
</protein>
<dbReference type="Gene3D" id="3.40.50.150">
    <property type="entry name" value="Vaccinia Virus protein VP39"/>
    <property type="match status" value="1"/>
</dbReference>
<evidence type="ECO:0000313" key="4">
    <source>
        <dbReference type="Proteomes" id="UP000032544"/>
    </source>
</evidence>
<gene>
    <name evidence="3" type="ORF">LH29_18285</name>
</gene>
<name>A0A0D8J6A5_9BACT</name>
<sequence length="221" mass="25472">MQRKIISTEDGSKTLFIPEMDEQYHSVNGALTESEYVYLDKGYRHNQSATPVILEIGFGTGLNALLTAVEAEKKKRRTIYISLEKYPIEATEIEQLNYGSLISEEAEELFSALHNSEWNVKTEISPYFHLLKLKTDLTQFSFEELPMVDVIYFDAFGPDKQPEMWNEEIFRKLYGISNSNANLVTYSAKGEIRRRMERSGYISERLPGPPGKRQMLRATRP</sequence>